<protein>
    <submittedName>
        <fullName evidence="1">Uncharacterized protein</fullName>
    </submittedName>
</protein>
<reference evidence="1" key="1">
    <citation type="journal article" date="2023" name="bioRxiv">
        <title>Improved chromosome-level genome assembly for marigold (Tagetes erecta).</title>
        <authorList>
            <person name="Jiang F."/>
            <person name="Yuan L."/>
            <person name="Wang S."/>
            <person name="Wang H."/>
            <person name="Xu D."/>
            <person name="Wang A."/>
            <person name="Fan W."/>
        </authorList>
    </citation>
    <scope>NUCLEOTIDE SEQUENCE</scope>
    <source>
        <strain evidence="1">WSJ</strain>
        <tissue evidence="1">Leaf</tissue>
    </source>
</reference>
<evidence type="ECO:0000313" key="1">
    <source>
        <dbReference type="EMBL" id="KAK1422283.1"/>
    </source>
</evidence>
<evidence type="ECO:0000313" key="2">
    <source>
        <dbReference type="Proteomes" id="UP001229421"/>
    </source>
</evidence>
<gene>
    <name evidence="1" type="ORF">QVD17_25283</name>
</gene>
<proteinExistence type="predicted"/>
<comment type="caution">
    <text evidence="1">The sequence shown here is derived from an EMBL/GenBank/DDBJ whole genome shotgun (WGS) entry which is preliminary data.</text>
</comment>
<accession>A0AAD8NV18</accession>
<name>A0AAD8NV18_TARER</name>
<dbReference type="AlphaFoldDB" id="A0AAD8NV18"/>
<organism evidence="1 2">
    <name type="scientific">Tagetes erecta</name>
    <name type="common">African marigold</name>
    <dbReference type="NCBI Taxonomy" id="13708"/>
    <lineage>
        <taxon>Eukaryota</taxon>
        <taxon>Viridiplantae</taxon>
        <taxon>Streptophyta</taxon>
        <taxon>Embryophyta</taxon>
        <taxon>Tracheophyta</taxon>
        <taxon>Spermatophyta</taxon>
        <taxon>Magnoliopsida</taxon>
        <taxon>eudicotyledons</taxon>
        <taxon>Gunneridae</taxon>
        <taxon>Pentapetalae</taxon>
        <taxon>asterids</taxon>
        <taxon>campanulids</taxon>
        <taxon>Asterales</taxon>
        <taxon>Asteraceae</taxon>
        <taxon>Asteroideae</taxon>
        <taxon>Heliantheae alliance</taxon>
        <taxon>Tageteae</taxon>
        <taxon>Tagetes</taxon>
    </lineage>
</organism>
<dbReference type="EMBL" id="JAUHHV010000006">
    <property type="protein sequence ID" value="KAK1422283.1"/>
    <property type="molecule type" value="Genomic_DNA"/>
</dbReference>
<dbReference type="Proteomes" id="UP001229421">
    <property type="component" value="Unassembled WGS sequence"/>
</dbReference>
<keyword evidence="2" id="KW-1185">Reference proteome</keyword>
<sequence length="69" mass="8413">MSAVTFGYMQRLAYNNNYIIIVQYITSKHRGRHKISLEASRYHRWVQRSPWEVQRSMEKDPMYKDPHVL</sequence>